<dbReference type="InterPro" id="IPR005821">
    <property type="entry name" value="Ion_trans_dom"/>
</dbReference>
<protein>
    <submittedName>
        <fullName evidence="8">Potassium voltage-gated channel subfamily H member 6</fullName>
    </submittedName>
</protein>
<evidence type="ECO:0000259" key="7">
    <source>
        <dbReference type="Pfam" id="PF00520"/>
    </source>
</evidence>
<feature type="transmembrane region" description="Helical" evidence="6">
    <location>
        <begin position="337"/>
        <end position="360"/>
    </location>
</feature>
<dbReference type="Proteomes" id="UP001219518">
    <property type="component" value="Unassembled WGS sequence"/>
</dbReference>
<dbReference type="GO" id="GO:0005242">
    <property type="term" value="F:inward rectifier potassium channel activity"/>
    <property type="evidence" value="ECO:0007669"/>
    <property type="project" value="TreeGrafter"/>
</dbReference>
<gene>
    <name evidence="8" type="ORF">KUF71_014397</name>
</gene>
<keyword evidence="9" id="KW-1185">Reference proteome</keyword>
<evidence type="ECO:0000256" key="4">
    <source>
        <dbReference type="ARBA" id="ARBA00023136"/>
    </source>
</evidence>
<evidence type="ECO:0000313" key="9">
    <source>
        <dbReference type="Proteomes" id="UP001219518"/>
    </source>
</evidence>
<dbReference type="GO" id="GO:0042391">
    <property type="term" value="P:regulation of membrane potential"/>
    <property type="evidence" value="ECO:0007669"/>
    <property type="project" value="TreeGrafter"/>
</dbReference>
<evidence type="ECO:0000256" key="6">
    <source>
        <dbReference type="SAM" id="Phobius"/>
    </source>
</evidence>
<dbReference type="GO" id="GO:0005886">
    <property type="term" value="C:plasma membrane"/>
    <property type="evidence" value="ECO:0007669"/>
    <property type="project" value="TreeGrafter"/>
</dbReference>
<comment type="caution">
    <text evidence="8">The sequence shown here is derived from an EMBL/GenBank/DDBJ whole genome shotgun (WGS) entry which is preliminary data.</text>
</comment>
<feature type="transmembrane region" description="Helical" evidence="6">
    <location>
        <begin position="236"/>
        <end position="255"/>
    </location>
</feature>
<feature type="transmembrane region" description="Helical" evidence="6">
    <location>
        <begin position="276"/>
        <end position="297"/>
    </location>
</feature>
<dbReference type="Pfam" id="PF00520">
    <property type="entry name" value="Ion_trans"/>
    <property type="match status" value="1"/>
</dbReference>
<dbReference type="InterPro" id="IPR003938">
    <property type="entry name" value="K_chnl_volt-dep_EAG/ELK/ERG"/>
</dbReference>
<accession>A0AAE1LNG0</accession>
<evidence type="ECO:0000256" key="1">
    <source>
        <dbReference type="ARBA" id="ARBA00004141"/>
    </source>
</evidence>
<keyword evidence="3 6" id="KW-1133">Transmembrane helix</keyword>
<dbReference type="AlphaFoldDB" id="A0AAE1LNG0"/>
<dbReference type="PANTHER" id="PTHR10217">
    <property type="entry name" value="VOLTAGE AND LIGAND GATED POTASSIUM CHANNEL"/>
    <property type="match status" value="1"/>
</dbReference>
<dbReference type="Gene3D" id="1.10.287.70">
    <property type="match status" value="1"/>
</dbReference>
<evidence type="ECO:0000256" key="3">
    <source>
        <dbReference type="ARBA" id="ARBA00022989"/>
    </source>
</evidence>
<dbReference type="EMBL" id="JAHWGI010001243">
    <property type="protein sequence ID" value="KAK3926148.1"/>
    <property type="molecule type" value="Genomic_DNA"/>
</dbReference>
<keyword evidence="2 6" id="KW-0812">Transmembrane</keyword>
<reference evidence="8" key="2">
    <citation type="journal article" date="2023" name="BMC Genomics">
        <title>Pest status, molecular evolution, and epigenetic factors derived from the genome assembly of Frankliniella fusca, a thysanopteran phytovirus vector.</title>
        <authorList>
            <person name="Catto M.A."/>
            <person name="Labadie P.E."/>
            <person name="Jacobson A.L."/>
            <person name="Kennedy G.G."/>
            <person name="Srinivasan R."/>
            <person name="Hunt B.G."/>
        </authorList>
    </citation>
    <scope>NUCLEOTIDE SEQUENCE</scope>
    <source>
        <strain evidence="8">PL_HMW_Pooled</strain>
    </source>
</reference>
<feature type="compositionally biased region" description="Acidic residues" evidence="5">
    <location>
        <begin position="19"/>
        <end position="29"/>
    </location>
</feature>
<feature type="domain" description="Ion transport" evidence="7">
    <location>
        <begin position="194"/>
        <end position="298"/>
    </location>
</feature>
<name>A0AAE1LNG0_9NEOP</name>
<proteinExistence type="predicted"/>
<feature type="transmembrane region" description="Helical" evidence="6">
    <location>
        <begin position="197"/>
        <end position="216"/>
    </location>
</feature>
<dbReference type="PANTHER" id="PTHR10217:SF548">
    <property type="entry name" value="GH12235P"/>
    <property type="match status" value="1"/>
</dbReference>
<sequence>MESHRKSSRADMKCGSCTVDDDAGGDGGDDAANRALLGDRDVPVIIYPPNPTPVSLPPRCGGSGRRTKSESGDMERRSMCGSPPHAPGHAYADIGGSEGNFAYCLQQHSKRASTGEARWSSFKETSVHMRSGSGKRANGGASIVVQPEGPLTNTTKVIGKEVLSLGADVLPEYKLQSPRMHHWTVLHYSPFKAAWDWLILILVLYTAIFTPYVAAFLLNEPDFSSRKSRKYGDDPIVIIDLIVDVTFIVDILINFRTTYVNGADEVVSHPGKIAVHYFKGWFVIDLVAAIPFDLLLFGSDTDELGLDADEANEYLRDDTFDTSGGEEVSGGFHLDPVAFPLAVGVSVACHAACGVCIIVLRCYQECT</sequence>
<dbReference type="SUPFAM" id="SSF81324">
    <property type="entry name" value="Voltage-gated potassium channels"/>
    <property type="match status" value="1"/>
</dbReference>
<feature type="compositionally biased region" description="Basic and acidic residues" evidence="5">
    <location>
        <begin position="67"/>
        <end position="78"/>
    </location>
</feature>
<comment type="subcellular location">
    <subcellularLocation>
        <location evidence="1">Membrane</location>
        <topology evidence="1">Multi-pass membrane protein</topology>
    </subcellularLocation>
</comment>
<reference evidence="8" key="1">
    <citation type="submission" date="2021-07" db="EMBL/GenBank/DDBJ databases">
        <authorList>
            <person name="Catto M.A."/>
            <person name="Jacobson A."/>
            <person name="Kennedy G."/>
            <person name="Labadie P."/>
            <person name="Hunt B.G."/>
            <person name="Srinivasan R."/>
        </authorList>
    </citation>
    <scope>NUCLEOTIDE SEQUENCE</scope>
    <source>
        <strain evidence="8">PL_HMW_Pooled</strain>
        <tissue evidence="8">Head</tissue>
    </source>
</reference>
<evidence type="ECO:0000256" key="2">
    <source>
        <dbReference type="ARBA" id="ARBA00022692"/>
    </source>
</evidence>
<evidence type="ECO:0000313" key="8">
    <source>
        <dbReference type="EMBL" id="KAK3926148.1"/>
    </source>
</evidence>
<evidence type="ECO:0000256" key="5">
    <source>
        <dbReference type="SAM" id="MobiDB-lite"/>
    </source>
</evidence>
<feature type="compositionally biased region" description="Basic and acidic residues" evidence="5">
    <location>
        <begin position="1"/>
        <end position="12"/>
    </location>
</feature>
<feature type="compositionally biased region" description="Pro residues" evidence="5">
    <location>
        <begin position="46"/>
        <end position="56"/>
    </location>
</feature>
<keyword evidence="4 6" id="KW-0472">Membrane</keyword>
<organism evidence="8 9">
    <name type="scientific">Frankliniella fusca</name>
    <dbReference type="NCBI Taxonomy" id="407009"/>
    <lineage>
        <taxon>Eukaryota</taxon>
        <taxon>Metazoa</taxon>
        <taxon>Ecdysozoa</taxon>
        <taxon>Arthropoda</taxon>
        <taxon>Hexapoda</taxon>
        <taxon>Insecta</taxon>
        <taxon>Pterygota</taxon>
        <taxon>Neoptera</taxon>
        <taxon>Paraneoptera</taxon>
        <taxon>Thysanoptera</taxon>
        <taxon>Terebrantia</taxon>
        <taxon>Thripoidea</taxon>
        <taxon>Thripidae</taxon>
        <taxon>Frankliniella</taxon>
    </lineage>
</organism>
<feature type="region of interest" description="Disordered" evidence="5">
    <location>
        <begin position="123"/>
        <end position="146"/>
    </location>
</feature>
<feature type="region of interest" description="Disordered" evidence="5">
    <location>
        <begin position="1"/>
        <end position="89"/>
    </location>
</feature>
<dbReference type="InterPro" id="IPR050818">
    <property type="entry name" value="KCNH_animal-type"/>
</dbReference>
<dbReference type="PRINTS" id="PR01463">
    <property type="entry name" value="EAGCHANLFMLY"/>
</dbReference>